<comment type="pathway">
    <text evidence="5 8">Amino-acid biosynthesis; L-lysine biosynthesis via DAP pathway; L-lysine from DL-2,6-diaminopimelate: step 1/1.</text>
</comment>
<evidence type="ECO:0000256" key="4">
    <source>
        <dbReference type="ARBA" id="ARBA00023239"/>
    </source>
</evidence>
<feature type="binding site" evidence="5">
    <location>
        <position position="314"/>
    </location>
    <ligand>
        <name>substrate</name>
    </ligand>
</feature>
<dbReference type="SUPFAM" id="SSF50621">
    <property type="entry name" value="Alanine racemase C-terminal domain-like"/>
    <property type="match status" value="1"/>
</dbReference>
<feature type="binding site" evidence="5">
    <location>
        <position position="278"/>
    </location>
    <ligand>
        <name>substrate</name>
    </ligand>
</feature>
<feature type="binding site" evidence="5">
    <location>
        <position position="375"/>
    </location>
    <ligand>
        <name>pyridoxal 5'-phosphate</name>
        <dbReference type="ChEBI" id="CHEBI:597326"/>
    </ligand>
</feature>
<feature type="binding site" evidence="5">
    <location>
        <position position="375"/>
    </location>
    <ligand>
        <name>substrate</name>
    </ligand>
</feature>
<dbReference type="PANTHER" id="PTHR43727">
    <property type="entry name" value="DIAMINOPIMELATE DECARBOXYLASE"/>
    <property type="match status" value="1"/>
</dbReference>
<keyword evidence="3 5" id="KW-0663">Pyridoxal phosphate</keyword>
<feature type="binding site" evidence="5">
    <location>
        <position position="347"/>
    </location>
    <ligand>
        <name>substrate</name>
    </ligand>
</feature>
<evidence type="ECO:0000256" key="3">
    <source>
        <dbReference type="ARBA" id="ARBA00022898"/>
    </source>
</evidence>
<dbReference type="EMBL" id="CP034348">
    <property type="protein sequence ID" value="QGX97244.1"/>
    <property type="molecule type" value="Genomic_DNA"/>
</dbReference>
<gene>
    <name evidence="5 11" type="primary">lysA</name>
    <name evidence="11" type="ORF">EI983_02715</name>
</gene>
<comment type="subunit">
    <text evidence="5">Homodimer.</text>
</comment>
<protein>
    <recommendedName>
        <fullName evidence="5 6">Diaminopimelate decarboxylase</fullName>
        <shortName evidence="5">DAP decarboxylase</shortName>
        <shortName evidence="5">DAPDC</shortName>
        <ecNumber evidence="5 6">4.1.1.20</ecNumber>
    </recommendedName>
</protein>
<dbReference type="InterPro" id="IPR022643">
    <property type="entry name" value="De-COase2_C"/>
</dbReference>
<evidence type="ECO:0000259" key="10">
    <source>
        <dbReference type="Pfam" id="PF02784"/>
    </source>
</evidence>
<comment type="function">
    <text evidence="5">Specifically catalyzes the decarboxylation of meso-diaminopimelate (meso-DAP) to L-lysine.</text>
</comment>
<evidence type="ECO:0000256" key="1">
    <source>
        <dbReference type="ARBA" id="ARBA00001933"/>
    </source>
</evidence>
<dbReference type="InterPro" id="IPR000183">
    <property type="entry name" value="Orn/DAP/Arg_de-COase"/>
</dbReference>
<dbReference type="InterPro" id="IPR009006">
    <property type="entry name" value="Ala_racemase/Decarboxylase_C"/>
</dbReference>
<dbReference type="PRINTS" id="PR01179">
    <property type="entry name" value="ODADCRBXLASE"/>
</dbReference>
<evidence type="ECO:0000256" key="5">
    <source>
        <dbReference type="HAMAP-Rule" id="MF_02120"/>
    </source>
</evidence>
<dbReference type="PROSITE" id="PS00879">
    <property type="entry name" value="ODR_DC_2_2"/>
    <property type="match status" value="1"/>
</dbReference>
<dbReference type="CDD" id="cd06828">
    <property type="entry name" value="PLPDE_III_DapDC"/>
    <property type="match status" value="1"/>
</dbReference>
<evidence type="ECO:0000256" key="7">
    <source>
        <dbReference type="PIRSR" id="PIRSR600183-50"/>
    </source>
</evidence>
<evidence type="ECO:0000256" key="8">
    <source>
        <dbReference type="RuleBase" id="RU003738"/>
    </source>
</evidence>
<feature type="binding site" evidence="5">
    <location>
        <position position="318"/>
    </location>
    <ligand>
        <name>substrate</name>
    </ligand>
</feature>
<keyword evidence="12" id="KW-1185">Reference proteome</keyword>
<feature type="modified residue" description="N6-(pyridoxal phosphate)lysine" evidence="5 7">
    <location>
        <position position="60"/>
    </location>
</feature>
<name>A0A6I6IMD1_9RHOB</name>
<dbReference type="InterPro" id="IPR022644">
    <property type="entry name" value="De-COase2_N"/>
</dbReference>
<evidence type="ECO:0000313" key="12">
    <source>
        <dbReference type="Proteomes" id="UP000428330"/>
    </source>
</evidence>
<dbReference type="UniPathway" id="UPA00034">
    <property type="reaction ID" value="UER00027"/>
</dbReference>
<feature type="domain" description="Orn/DAP/Arg decarboxylase 2 C-terminal" evidence="9">
    <location>
        <begin position="29"/>
        <end position="373"/>
    </location>
</feature>
<dbReference type="OrthoDB" id="9802241at2"/>
<dbReference type="GO" id="GO:0030170">
    <property type="term" value="F:pyridoxal phosphate binding"/>
    <property type="evidence" value="ECO:0007669"/>
    <property type="project" value="UniProtKB-UniRule"/>
</dbReference>
<evidence type="ECO:0000256" key="2">
    <source>
        <dbReference type="ARBA" id="ARBA00022793"/>
    </source>
</evidence>
<feature type="active site" description="Proton donor" evidence="7">
    <location>
        <position position="346"/>
    </location>
</feature>
<comment type="catalytic activity">
    <reaction evidence="5 8">
        <text>meso-2,6-diaminopimelate + H(+) = L-lysine + CO2</text>
        <dbReference type="Rhea" id="RHEA:15101"/>
        <dbReference type="ChEBI" id="CHEBI:15378"/>
        <dbReference type="ChEBI" id="CHEBI:16526"/>
        <dbReference type="ChEBI" id="CHEBI:32551"/>
        <dbReference type="ChEBI" id="CHEBI:57791"/>
        <dbReference type="EC" id="4.1.1.20"/>
    </reaction>
</comment>
<dbReference type="PRINTS" id="PR01181">
    <property type="entry name" value="DAPDCRBXLASE"/>
</dbReference>
<dbReference type="KEGG" id="rom:EI983_02715"/>
<dbReference type="EC" id="4.1.1.20" evidence="5 6"/>
<dbReference type="FunFam" id="3.20.20.10:FF:000003">
    <property type="entry name" value="Diaminopimelate decarboxylase"/>
    <property type="match status" value="1"/>
</dbReference>
<comment type="cofactor">
    <cofactor evidence="1 5 7 8">
        <name>pyridoxal 5'-phosphate</name>
        <dbReference type="ChEBI" id="CHEBI:597326"/>
    </cofactor>
</comment>
<dbReference type="Gene3D" id="2.40.37.10">
    <property type="entry name" value="Lyase, Ornithine Decarboxylase, Chain A, domain 1"/>
    <property type="match status" value="1"/>
</dbReference>
<keyword evidence="4 5" id="KW-0456">Lyase</keyword>
<dbReference type="SUPFAM" id="SSF51419">
    <property type="entry name" value="PLP-binding barrel"/>
    <property type="match status" value="1"/>
</dbReference>
<proteinExistence type="inferred from homology"/>
<dbReference type="Pfam" id="PF02784">
    <property type="entry name" value="Orn_Arg_deC_N"/>
    <property type="match status" value="1"/>
</dbReference>
<feature type="binding site" evidence="5">
    <location>
        <position position="239"/>
    </location>
    <ligand>
        <name>pyridoxal 5'-phosphate</name>
        <dbReference type="ChEBI" id="CHEBI:597326"/>
    </ligand>
</feature>
<dbReference type="NCBIfam" id="TIGR01048">
    <property type="entry name" value="lysA"/>
    <property type="match status" value="1"/>
</dbReference>
<evidence type="ECO:0000259" key="9">
    <source>
        <dbReference type="Pfam" id="PF00278"/>
    </source>
</evidence>
<feature type="binding site" evidence="5">
    <location>
        <begin position="275"/>
        <end position="278"/>
    </location>
    <ligand>
        <name>pyridoxal 5'-phosphate</name>
        <dbReference type="ChEBI" id="CHEBI:597326"/>
    </ligand>
</feature>
<comment type="similarity">
    <text evidence="5">Belongs to the Orn/Lys/Arg decarboxylase class-II family. LysA subfamily.</text>
</comment>
<accession>A0A6I6IMD1</accession>
<evidence type="ECO:0000313" key="11">
    <source>
        <dbReference type="EMBL" id="QGX97244.1"/>
    </source>
</evidence>
<dbReference type="Proteomes" id="UP000428330">
    <property type="component" value="Chromosome"/>
</dbReference>
<dbReference type="Gene3D" id="3.20.20.10">
    <property type="entry name" value="Alanine racemase"/>
    <property type="match status" value="1"/>
</dbReference>
<reference evidence="12" key="1">
    <citation type="submission" date="2018-12" db="EMBL/GenBank/DDBJ databases">
        <title>Complete genome sequence of Roseovarius sp. MME-070.</title>
        <authorList>
            <person name="Nam Y.-D."/>
            <person name="Kang J."/>
            <person name="Chung W.-H."/>
            <person name="Park Y.S."/>
        </authorList>
    </citation>
    <scope>NUCLEOTIDE SEQUENCE [LARGE SCALE GENOMIC DNA]</scope>
    <source>
        <strain evidence="12">MME-070</strain>
    </source>
</reference>
<dbReference type="HAMAP" id="MF_02120">
    <property type="entry name" value="LysA"/>
    <property type="match status" value="1"/>
</dbReference>
<keyword evidence="2 5" id="KW-0210">Decarboxylase</keyword>
<dbReference type="PANTHER" id="PTHR43727:SF2">
    <property type="entry name" value="GROUP IV DECARBOXYLASE"/>
    <property type="match status" value="1"/>
</dbReference>
<sequence length="421" mass="45415">MDHFLYKDGQLHAEDVPIAEIAAEVGTPFYCYSTATLTRHYRLFDEALQGMDHLVCYAMKAASNQAILKTLAALGAGMDVVSGGEYARARAAGVPGDRIVFSGVGKTREEMQAALAGGIRQFNVESEPEMAALSAVASEMGTKAPITIRVNPDVDAKTHAKIATGKSENKFGIPISRAKEVYALAASLPGLDVVGIDVHIGSQITELEPYAQAYRKVAEVTEMLRAEGHDIRRLDLGGGLGIPYTRSNEAPPLPTEYGALIREELGHLGCEIEIEPGRLVAGNAGIMVSRVIYVKSGEGRDFLILDGAMNDLIRPAMYDAHHDIIPVMEPAAGVEQQPFDIVGPVCESGDTFAKQRLMPPLAEGDLVAFRSAGAYGAVMSSEYNTRPLIPEVLVNEHQFAVIRARPTFDEIINRDTIPAWL</sequence>
<dbReference type="InterPro" id="IPR002986">
    <property type="entry name" value="DAP_deCOOHase_LysA"/>
</dbReference>
<dbReference type="Pfam" id="PF00278">
    <property type="entry name" value="Orn_DAP_Arg_deC"/>
    <property type="match status" value="1"/>
</dbReference>
<feature type="domain" description="Orn/DAP/Arg decarboxylase 2 N-terminal" evidence="10">
    <location>
        <begin position="35"/>
        <end position="281"/>
    </location>
</feature>
<dbReference type="RefSeq" id="WP_157705752.1">
    <property type="nucleotide sequence ID" value="NZ_CP034348.1"/>
</dbReference>
<dbReference type="AlphaFoldDB" id="A0A6I6IMD1"/>
<evidence type="ECO:0000256" key="6">
    <source>
        <dbReference type="NCBIfam" id="TIGR01048"/>
    </source>
</evidence>
<keyword evidence="5" id="KW-0028">Amino-acid biosynthesis</keyword>
<dbReference type="GO" id="GO:0009089">
    <property type="term" value="P:lysine biosynthetic process via diaminopimelate"/>
    <property type="evidence" value="ECO:0007669"/>
    <property type="project" value="UniProtKB-UniRule"/>
</dbReference>
<dbReference type="GO" id="GO:0008836">
    <property type="term" value="F:diaminopimelate decarboxylase activity"/>
    <property type="evidence" value="ECO:0007669"/>
    <property type="project" value="UniProtKB-UniRule"/>
</dbReference>
<organism evidence="11 12">
    <name type="scientific">Roseovarius faecimaris</name>
    <dbReference type="NCBI Taxonomy" id="2494550"/>
    <lineage>
        <taxon>Bacteria</taxon>
        <taxon>Pseudomonadati</taxon>
        <taxon>Pseudomonadota</taxon>
        <taxon>Alphaproteobacteria</taxon>
        <taxon>Rhodobacterales</taxon>
        <taxon>Roseobacteraceae</taxon>
        <taxon>Roseovarius</taxon>
    </lineage>
</organism>
<keyword evidence="5 8" id="KW-0457">Lysine biosynthesis</keyword>
<dbReference type="InterPro" id="IPR029066">
    <property type="entry name" value="PLP-binding_barrel"/>
</dbReference>
<dbReference type="InterPro" id="IPR022657">
    <property type="entry name" value="De-COase2_CS"/>
</dbReference>